<dbReference type="AlphaFoldDB" id="T1CWG5"/>
<evidence type="ECO:0000313" key="4">
    <source>
        <dbReference type="EMBL" id="EQD73509.1"/>
    </source>
</evidence>
<dbReference type="GO" id="GO:0005524">
    <property type="term" value="F:ATP binding"/>
    <property type="evidence" value="ECO:0007669"/>
    <property type="project" value="InterPro"/>
</dbReference>
<accession>T1CWG5</accession>
<name>T1CWG5_9ZZZZ</name>
<keyword evidence="4" id="KW-0067">ATP-binding</keyword>
<organism evidence="4">
    <name type="scientific">mine drainage metagenome</name>
    <dbReference type="NCBI Taxonomy" id="410659"/>
    <lineage>
        <taxon>unclassified sequences</taxon>
        <taxon>metagenomes</taxon>
        <taxon>ecological metagenomes</taxon>
    </lineage>
</organism>
<dbReference type="GO" id="GO:0006260">
    <property type="term" value="P:DNA replication"/>
    <property type="evidence" value="ECO:0007669"/>
    <property type="project" value="UniProtKB-KW"/>
</dbReference>
<reference evidence="4" key="1">
    <citation type="submission" date="2013-08" db="EMBL/GenBank/DDBJ databases">
        <authorList>
            <person name="Mendez C."/>
            <person name="Richter M."/>
            <person name="Ferrer M."/>
            <person name="Sanchez J."/>
        </authorList>
    </citation>
    <scope>NUCLEOTIDE SEQUENCE</scope>
</reference>
<feature type="non-terminal residue" evidence="4">
    <location>
        <position position="48"/>
    </location>
</feature>
<sequence length="48" mass="5486">MDSTLDSLRVPPHSIEAEQAVLGGLLLDNQAVGQDRRFDRRFCIFIER</sequence>
<evidence type="ECO:0000256" key="2">
    <source>
        <dbReference type="ARBA" id="ARBA00023125"/>
    </source>
</evidence>
<keyword evidence="4" id="KW-0347">Helicase</keyword>
<comment type="caution">
    <text evidence="4">The sequence shown here is derived from an EMBL/GenBank/DDBJ whole genome shotgun (WGS) entry which is preliminary data.</text>
</comment>
<dbReference type="Gene3D" id="1.10.860.10">
    <property type="entry name" value="DNAb Helicase, Chain A"/>
    <property type="match status" value="1"/>
</dbReference>
<dbReference type="Pfam" id="PF00772">
    <property type="entry name" value="DnaB"/>
    <property type="match status" value="1"/>
</dbReference>
<evidence type="ECO:0000256" key="1">
    <source>
        <dbReference type="ARBA" id="ARBA00022705"/>
    </source>
</evidence>
<keyword evidence="4" id="KW-0378">Hydrolase</keyword>
<protein>
    <submittedName>
        <fullName evidence="4">Protein containing DNA helicase, DnaB-like protein</fullName>
    </submittedName>
</protein>
<dbReference type="InterPro" id="IPR036185">
    <property type="entry name" value="DNA_heli_DnaB-like_N_sf"/>
</dbReference>
<keyword evidence="4" id="KW-0547">Nucleotide-binding</keyword>
<dbReference type="GO" id="GO:0003677">
    <property type="term" value="F:DNA binding"/>
    <property type="evidence" value="ECO:0007669"/>
    <property type="project" value="UniProtKB-KW"/>
</dbReference>
<proteinExistence type="predicted"/>
<keyword evidence="2" id="KW-0238">DNA-binding</keyword>
<dbReference type="SUPFAM" id="SSF48024">
    <property type="entry name" value="N-terminal domain of DnaB helicase"/>
    <property type="match status" value="1"/>
</dbReference>
<dbReference type="GO" id="GO:0003678">
    <property type="term" value="F:DNA helicase activity"/>
    <property type="evidence" value="ECO:0007669"/>
    <property type="project" value="InterPro"/>
</dbReference>
<feature type="domain" description="DNA helicase DnaB-like N-terminal" evidence="3">
    <location>
        <begin position="11"/>
        <end position="33"/>
    </location>
</feature>
<dbReference type="InterPro" id="IPR016136">
    <property type="entry name" value="DNA_helicase_N/primase_C"/>
</dbReference>
<evidence type="ECO:0000259" key="3">
    <source>
        <dbReference type="Pfam" id="PF00772"/>
    </source>
</evidence>
<reference evidence="4" key="2">
    <citation type="journal article" date="2014" name="ISME J.">
        <title>Microbial stratification in low pH oxic and suboxic macroscopic growths along an acid mine drainage.</title>
        <authorList>
            <person name="Mendez-Garcia C."/>
            <person name="Mesa V."/>
            <person name="Sprenger R.R."/>
            <person name="Richter M."/>
            <person name="Diez M.S."/>
            <person name="Solano J."/>
            <person name="Bargiela R."/>
            <person name="Golyshina O.V."/>
            <person name="Manteca A."/>
            <person name="Ramos J.L."/>
            <person name="Gallego J.R."/>
            <person name="Llorente I."/>
            <person name="Martins Dos Santos V.A."/>
            <person name="Jensen O.N."/>
            <person name="Pelaez A.I."/>
            <person name="Sanchez J."/>
            <person name="Ferrer M."/>
        </authorList>
    </citation>
    <scope>NUCLEOTIDE SEQUENCE</scope>
</reference>
<gene>
    <name evidence="4" type="ORF">B1A_04914</name>
</gene>
<dbReference type="EMBL" id="AUZX01003584">
    <property type="protein sequence ID" value="EQD73509.1"/>
    <property type="molecule type" value="Genomic_DNA"/>
</dbReference>
<dbReference type="InterPro" id="IPR007693">
    <property type="entry name" value="DNA_helicase_DnaB-like_N"/>
</dbReference>
<keyword evidence="1" id="KW-0235">DNA replication</keyword>